<dbReference type="eggNOG" id="KOG2170">
    <property type="taxonomic scope" value="Eukaryota"/>
</dbReference>
<evidence type="ECO:0000256" key="1">
    <source>
        <dbReference type="ARBA" id="ARBA00004229"/>
    </source>
</evidence>
<dbReference type="KEGG" id="gtt:GUITHDRAFT_113649"/>
<dbReference type="EMBL" id="JH993033">
    <property type="protein sequence ID" value="EKX40169.1"/>
    <property type="molecule type" value="Genomic_DNA"/>
</dbReference>
<reference evidence="6" key="2">
    <citation type="submission" date="2012-11" db="EMBL/GenBank/DDBJ databases">
        <authorList>
            <person name="Kuo A."/>
            <person name="Curtis B.A."/>
            <person name="Tanifuji G."/>
            <person name="Burki F."/>
            <person name="Gruber A."/>
            <person name="Irimia M."/>
            <person name="Maruyama S."/>
            <person name="Arias M.C."/>
            <person name="Ball S.G."/>
            <person name="Gile G.H."/>
            <person name="Hirakawa Y."/>
            <person name="Hopkins J.F."/>
            <person name="Rensing S.A."/>
            <person name="Schmutz J."/>
            <person name="Symeonidi A."/>
            <person name="Elias M."/>
            <person name="Eveleigh R.J."/>
            <person name="Herman E.K."/>
            <person name="Klute M.J."/>
            <person name="Nakayama T."/>
            <person name="Obornik M."/>
            <person name="Reyes-Prieto A."/>
            <person name="Armbrust E.V."/>
            <person name="Aves S.J."/>
            <person name="Beiko R.G."/>
            <person name="Coutinho P."/>
            <person name="Dacks J.B."/>
            <person name="Durnford D.G."/>
            <person name="Fast N.M."/>
            <person name="Green B.R."/>
            <person name="Grisdale C."/>
            <person name="Hempe F."/>
            <person name="Henrissat B."/>
            <person name="Hoppner M.P."/>
            <person name="Ishida K.-I."/>
            <person name="Kim E."/>
            <person name="Koreny L."/>
            <person name="Kroth P.G."/>
            <person name="Liu Y."/>
            <person name="Malik S.-B."/>
            <person name="Maier U.G."/>
            <person name="McRose D."/>
            <person name="Mock T."/>
            <person name="Neilson J.A."/>
            <person name="Onodera N.T."/>
            <person name="Poole A.M."/>
            <person name="Pritham E.J."/>
            <person name="Richards T.A."/>
            <person name="Rocap G."/>
            <person name="Roy S.W."/>
            <person name="Sarai C."/>
            <person name="Schaack S."/>
            <person name="Shirato S."/>
            <person name="Slamovits C.H."/>
            <person name="Spencer D.F."/>
            <person name="Suzuki S."/>
            <person name="Worden A.Z."/>
            <person name="Zauner S."/>
            <person name="Barry K."/>
            <person name="Bell C."/>
            <person name="Bharti A.K."/>
            <person name="Crow J.A."/>
            <person name="Grimwood J."/>
            <person name="Kramer R."/>
            <person name="Lindquist E."/>
            <person name="Lucas S."/>
            <person name="Salamov A."/>
            <person name="McFadden G.I."/>
            <person name="Lane C.E."/>
            <person name="Keeling P.J."/>
            <person name="Gray M.W."/>
            <person name="Grigoriev I.V."/>
            <person name="Archibald J.M."/>
        </authorList>
    </citation>
    <scope>NUCLEOTIDE SEQUENCE</scope>
    <source>
        <strain evidence="6">CCMP2712</strain>
    </source>
</reference>
<dbReference type="GO" id="GO:0016887">
    <property type="term" value="F:ATP hydrolysis activity"/>
    <property type="evidence" value="ECO:0007669"/>
    <property type="project" value="InterPro"/>
</dbReference>
<dbReference type="STRING" id="905079.L1IWA8"/>
<dbReference type="PANTHER" id="PTHR10760">
    <property type="entry name" value="TORSIN"/>
    <property type="match status" value="1"/>
</dbReference>
<reference evidence="5" key="3">
    <citation type="submission" date="2016-03" db="UniProtKB">
        <authorList>
            <consortium name="EnsemblProtists"/>
        </authorList>
    </citation>
    <scope>IDENTIFICATION</scope>
</reference>
<dbReference type="GO" id="GO:0005524">
    <property type="term" value="F:ATP binding"/>
    <property type="evidence" value="ECO:0007669"/>
    <property type="project" value="InterPro"/>
</dbReference>
<dbReference type="AlphaFoldDB" id="L1IWA8"/>
<dbReference type="GeneID" id="17296943"/>
<proteinExistence type="inferred from homology"/>
<evidence type="ECO:0000256" key="2">
    <source>
        <dbReference type="ARBA" id="ARBA00006235"/>
    </source>
</evidence>
<dbReference type="GO" id="GO:0009507">
    <property type="term" value="C:chloroplast"/>
    <property type="evidence" value="ECO:0007669"/>
    <property type="project" value="UniProtKB-SubCell"/>
</dbReference>
<dbReference type="Pfam" id="PF06309">
    <property type="entry name" value="Torsin"/>
    <property type="match status" value="1"/>
</dbReference>
<evidence type="ECO:0000313" key="6">
    <source>
        <dbReference type="Proteomes" id="UP000011087"/>
    </source>
</evidence>
<dbReference type="PANTHER" id="PTHR10760:SF2">
    <property type="entry name" value="LD13476P-RELATED"/>
    <property type="match status" value="1"/>
</dbReference>
<dbReference type="EnsemblProtists" id="EKX40169">
    <property type="protein sequence ID" value="EKX40169"/>
    <property type="gene ID" value="GUITHDRAFT_113649"/>
</dbReference>
<sequence length="403" mass="45177">MSTLDYVLSMARAVMLAAALACSACALPSIPSYCSTWNPMEIECPINEDPMAIWDNLFQSKIFGQSLAGRAIHKALSRNIQKHSNYSKENWNPYYVNMLSTFLVAYENPQALKARPLFMHFSGPTGVGKSLTADIVASSMFNRHNADNRLCGKFILQMRAYSSRNPFHLEKYEQDIRRKVGEQLSHCPRSVLIFDEIQSISEQLLDSIIEIFDGSGPPLFFHPHPAPVNTSLCVVIVISDIGSTKLNPYMDREQAKQAVQEDADKKFLLSKKRALLQNIVPFLPLTEEDFASVAVKELKRLGEKLAIEYKGSWIGKLTWAKEVPRWIAKHCWSDATCVSDGGRGVETHIDHDISTIIENALMSECQNPESVSFNNIDLSISSDGNSLVAKMDSVYSDSEFREL</sequence>
<evidence type="ECO:0000313" key="5">
    <source>
        <dbReference type="EnsemblProtists" id="EKX40169"/>
    </source>
</evidence>
<reference evidence="4 6" key="1">
    <citation type="journal article" date="2012" name="Nature">
        <title>Algal genomes reveal evolutionary mosaicism and the fate of nucleomorphs.</title>
        <authorList>
            <consortium name="DOE Joint Genome Institute"/>
            <person name="Curtis B.A."/>
            <person name="Tanifuji G."/>
            <person name="Burki F."/>
            <person name="Gruber A."/>
            <person name="Irimia M."/>
            <person name="Maruyama S."/>
            <person name="Arias M.C."/>
            <person name="Ball S.G."/>
            <person name="Gile G.H."/>
            <person name="Hirakawa Y."/>
            <person name="Hopkins J.F."/>
            <person name="Kuo A."/>
            <person name="Rensing S.A."/>
            <person name="Schmutz J."/>
            <person name="Symeonidi A."/>
            <person name="Elias M."/>
            <person name="Eveleigh R.J."/>
            <person name="Herman E.K."/>
            <person name="Klute M.J."/>
            <person name="Nakayama T."/>
            <person name="Obornik M."/>
            <person name="Reyes-Prieto A."/>
            <person name="Armbrust E.V."/>
            <person name="Aves S.J."/>
            <person name="Beiko R.G."/>
            <person name="Coutinho P."/>
            <person name="Dacks J.B."/>
            <person name="Durnford D.G."/>
            <person name="Fast N.M."/>
            <person name="Green B.R."/>
            <person name="Grisdale C.J."/>
            <person name="Hempel F."/>
            <person name="Henrissat B."/>
            <person name="Hoppner M.P."/>
            <person name="Ishida K."/>
            <person name="Kim E."/>
            <person name="Koreny L."/>
            <person name="Kroth P.G."/>
            <person name="Liu Y."/>
            <person name="Malik S.B."/>
            <person name="Maier U.G."/>
            <person name="McRose D."/>
            <person name="Mock T."/>
            <person name="Neilson J.A."/>
            <person name="Onodera N.T."/>
            <person name="Poole A.M."/>
            <person name="Pritham E.J."/>
            <person name="Richards T.A."/>
            <person name="Rocap G."/>
            <person name="Roy S.W."/>
            <person name="Sarai C."/>
            <person name="Schaack S."/>
            <person name="Shirato S."/>
            <person name="Slamovits C.H."/>
            <person name="Spencer D.F."/>
            <person name="Suzuki S."/>
            <person name="Worden A.Z."/>
            <person name="Zauner S."/>
            <person name="Barry K."/>
            <person name="Bell C."/>
            <person name="Bharti A.K."/>
            <person name="Crow J.A."/>
            <person name="Grimwood J."/>
            <person name="Kramer R."/>
            <person name="Lindquist E."/>
            <person name="Lucas S."/>
            <person name="Salamov A."/>
            <person name="McFadden G.I."/>
            <person name="Lane C.E."/>
            <person name="Keeling P.J."/>
            <person name="Gray M.W."/>
            <person name="Grigoriev I.V."/>
            <person name="Archibald J.M."/>
        </authorList>
    </citation>
    <scope>NUCLEOTIDE SEQUENCE</scope>
    <source>
        <strain evidence="4 6">CCMP2712</strain>
    </source>
</reference>
<protein>
    <recommendedName>
        <fullName evidence="7">AAA+ ATPase domain-containing protein</fullName>
    </recommendedName>
</protein>
<dbReference type="Proteomes" id="UP000011087">
    <property type="component" value="Unassembled WGS sequence"/>
</dbReference>
<name>L1IWA8_GUITC</name>
<dbReference type="HOGENOM" id="CLU_684173_0_0_1"/>
<feature type="chain" id="PRO_5008770586" description="AAA+ ATPase domain-containing protein" evidence="3">
    <location>
        <begin position="27"/>
        <end position="403"/>
    </location>
</feature>
<dbReference type="PaxDb" id="55529-EKX40169"/>
<dbReference type="InterPro" id="IPR010448">
    <property type="entry name" value="Torsin"/>
</dbReference>
<comment type="subcellular location">
    <subcellularLocation>
        <location evidence="1">Plastid</location>
        <location evidence="1">Chloroplast</location>
    </subcellularLocation>
</comment>
<evidence type="ECO:0000313" key="4">
    <source>
        <dbReference type="EMBL" id="EKX40169.1"/>
    </source>
</evidence>
<feature type="signal peptide" evidence="3">
    <location>
        <begin position="1"/>
        <end position="26"/>
    </location>
</feature>
<dbReference type="SUPFAM" id="SSF52540">
    <property type="entry name" value="P-loop containing nucleoside triphosphate hydrolases"/>
    <property type="match status" value="1"/>
</dbReference>
<accession>L1IWA8</accession>
<keyword evidence="3" id="KW-0732">Signal</keyword>
<organism evidence="4">
    <name type="scientific">Guillardia theta (strain CCMP2712)</name>
    <name type="common">Cryptophyte</name>
    <dbReference type="NCBI Taxonomy" id="905079"/>
    <lineage>
        <taxon>Eukaryota</taxon>
        <taxon>Cryptophyceae</taxon>
        <taxon>Pyrenomonadales</taxon>
        <taxon>Geminigeraceae</taxon>
        <taxon>Guillardia</taxon>
    </lineage>
</organism>
<dbReference type="OrthoDB" id="19623at2759"/>
<evidence type="ECO:0000256" key="3">
    <source>
        <dbReference type="SAM" id="SignalP"/>
    </source>
</evidence>
<dbReference type="InterPro" id="IPR027417">
    <property type="entry name" value="P-loop_NTPase"/>
</dbReference>
<keyword evidence="6" id="KW-1185">Reference proteome</keyword>
<gene>
    <name evidence="4" type="ORF">GUITHDRAFT_113649</name>
</gene>
<dbReference type="RefSeq" id="XP_005827149.1">
    <property type="nucleotide sequence ID" value="XM_005827092.1"/>
</dbReference>
<dbReference type="OMA" id="FEIRWED"/>
<evidence type="ECO:0008006" key="7">
    <source>
        <dbReference type="Google" id="ProtNLM"/>
    </source>
</evidence>
<dbReference type="Gene3D" id="3.40.50.300">
    <property type="entry name" value="P-loop containing nucleotide triphosphate hydrolases"/>
    <property type="match status" value="1"/>
</dbReference>
<comment type="similarity">
    <text evidence="2">Belongs to the ClpA/ClpB family. Torsin subfamily.</text>
</comment>